<dbReference type="SUPFAM" id="SSF51621">
    <property type="entry name" value="Phosphoenolpyruvate/pyruvate domain"/>
    <property type="match status" value="1"/>
</dbReference>
<evidence type="ECO:0000313" key="1">
    <source>
        <dbReference type="EMBL" id="KXX75054.1"/>
    </source>
</evidence>
<organism evidence="1 2">
    <name type="scientific">Madurella mycetomatis</name>
    <dbReference type="NCBI Taxonomy" id="100816"/>
    <lineage>
        <taxon>Eukaryota</taxon>
        <taxon>Fungi</taxon>
        <taxon>Dikarya</taxon>
        <taxon>Ascomycota</taxon>
        <taxon>Pezizomycotina</taxon>
        <taxon>Sordariomycetes</taxon>
        <taxon>Sordariomycetidae</taxon>
        <taxon>Sordariales</taxon>
        <taxon>Sordariales incertae sedis</taxon>
        <taxon>Madurella</taxon>
    </lineage>
</organism>
<dbReference type="OrthoDB" id="2326446at2759"/>
<dbReference type="GO" id="GO:0005737">
    <property type="term" value="C:cytoplasm"/>
    <property type="evidence" value="ECO:0007669"/>
    <property type="project" value="TreeGrafter"/>
</dbReference>
<dbReference type="EMBL" id="LCTW02000298">
    <property type="protein sequence ID" value="KXX75054.1"/>
    <property type="molecule type" value="Genomic_DNA"/>
</dbReference>
<dbReference type="PANTHER" id="PTHR30502:SF8">
    <property type="entry name" value="SYNTHASE, PUTATIVE-RELATED"/>
    <property type="match status" value="1"/>
</dbReference>
<evidence type="ECO:0000313" key="2">
    <source>
        <dbReference type="Proteomes" id="UP000078237"/>
    </source>
</evidence>
<dbReference type="GO" id="GO:0016832">
    <property type="term" value="F:aldehyde-lyase activity"/>
    <property type="evidence" value="ECO:0007669"/>
    <property type="project" value="TreeGrafter"/>
</dbReference>
<keyword evidence="2" id="KW-1185">Reference proteome</keyword>
<dbReference type="Proteomes" id="UP000078237">
    <property type="component" value="Unassembled WGS sequence"/>
</dbReference>
<dbReference type="InterPro" id="IPR050251">
    <property type="entry name" value="HpcH-HpaI_aldolase"/>
</dbReference>
<dbReference type="PANTHER" id="PTHR30502">
    <property type="entry name" value="2-KETO-3-DEOXY-L-RHAMNONATE ALDOLASE"/>
    <property type="match status" value="1"/>
</dbReference>
<accession>A0A175VWE5</accession>
<protein>
    <submittedName>
        <fullName evidence="1">2-keto-3-deoxy-L-rhamnonate aldolase</fullName>
    </submittedName>
</protein>
<dbReference type="InterPro" id="IPR040442">
    <property type="entry name" value="Pyrv_kinase-like_dom_sf"/>
</dbReference>
<dbReference type="AlphaFoldDB" id="A0A175VWE5"/>
<proteinExistence type="predicted"/>
<dbReference type="VEuPathDB" id="FungiDB:MMYC01_207762"/>
<gene>
    <name evidence="1" type="ORF">MMYC01_207762</name>
</gene>
<name>A0A175VWE5_9PEZI</name>
<comment type="caution">
    <text evidence="1">The sequence shown here is derived from an EMBL/GenBank/DDBJ whole genome shotgun (WGS) entry which is preliminary data.</text>
</comment>
<dbReference type="Gene3D" id="3.20.20.60">
    <property type="entry name" value="Phosphoenolpyruvate-binding domains"/>
    <property type="match status" value="1"/>
</dbReference>
<reference evidence="1 2" key="1">
    <citation type="journal article" date="2016" name="Genome Announc.">
        <title>Genome Sequence of Madurella mycetomatis mm55, Isolated from a Human Mycetoma Case in Sudan.</title>
        <authorList>
            <person name="Smit S."/>
            <person name="Derks M.F."/>
            <person name="Bervoets S."/>
            <person name="Fahal A."/>
            <person name="van Leeuwen W."/>
            <person name="van Belkum A."/>
            <person name="van de Sande W.W."/>
        </authorList>
    </citation>
    <scope>NUCLEOTIDE SEQUENCE [LARGE SCALE GENOMIC DNA]</scope>
    <source>
        <strain evidence="2">mm55</strain>
    </source>
</reference>
<sequence length="192" mass="21156">MPQLETVEQAKHVVSSAKFGTYGRRKVTRSVPPFLLLPVITDHDIDGKHDIESLERINDLDAILTEVPEIDVAWLGSLNCCVSMNLPVNCGYGTEPDWQAAVQTFNAAVKKHKKPAASFCIADNNGLSKAAEDNVILVHAIEFMKSLKMAPQLAIAQEAVAFKTKLSYKTTTMWRRRICHHAIFSAHSSVGA</sequence>
<dbReference type="InterPro" id="IPR015813">
    <property type="entry name" value="Pyrv/PenolPyrv_kinase-like_dom"/>
</dbReference>